<dbReference type="RefSeq" id="WP_341626330.1">
    <property type="nucleotide sequence ID" value="NZ_JBAKBA010000001.1"/>
</dbReference>
<evidence type="ECO:0000256" key="3">
    <source>
        <dbReference type="ARBA" id="ARBA00022475"/>
    </source>
</evidence>
<evidence type="ECO:0000256" key="2">
    <source>
        <dbReference type="ARBA" id="ARBA00022448"/>
    </source>
</evidence>
<comment type="similarity">
    <text evidence="8">Belongs to the exbB/tolQ family.</text>
</comment>
<evidence type="ECO:0000256" key="9">
    <source>
        <dbReference type="SAM" id="Phobius"/>
    </source>
</evidence>
<keyword evidence="2 8" id="KW-0813">Transport</keyword>
<dbReference type="Pfam" id="PF01618">
    <property type="entry name" value="MotA_ExbB"/>
    <property type="match status" value="1"/>
</dbReference>
<protein>
    <submittedName>
        <fullName evidence="11">MotA/TolQ/ExbB proton channel family protein</fullName>
    </submittedName>
</protein>
<dbReference type="InterPro" id="IPR050790">
    <property type="entry name" value="ExbB/TolQ_transport"/>
</dbReference>
<feature type="transmembrane region" description="Helical" evidence="9">
    <location>
        <begin position="13"/>
        <end position="34"/>
    </location>
</feature>
<keyword evidence="12" id="KW-1185">Reference proteome</keyword>
<comment type="subcellular location">
    <subcellularLocation>
        <location evidence="1">Cell membrane</location>
        <topology evidence="1">Multi-pass membrane protein</topology>
    </subcellularLocation>
    <subcellularLocation>
        <location evidence="8">Membrane</location>
        <topology evidence="8">Multi-pass membrane protein</topology>
    </subcellularLocation>
</comment>
<evidence type="ECO:0000256" key="7">
    <source>
        <dbReference type="ARBA" id="ARBA00023136"/>
    </source>
</evidence>
<keyword evidence="6 9" id="KW-1133">Transmembrane helix</keyword>
<gene>
    <name evidence="11" type="ORF">V6255_00095</name>
</gene>
<name>A0ABU9H6M0_9GAMM</name>
<accession>A0ABU9H6M0</accession>
<evidence type="ECO:0000256" key="1">
    <source>
        <dbReference type="ARBA" id="ARBA00004651"/>
    </source>
</evidence>
<evidence type="ECO:0000256" key="8">
    <source>
        <dbReference type="RuleBase" id="RU004057"/>
    </source>
</evidence>
<organism evidence="11 12">
    <name type="scientific">Psychromonas arctica</name>
    <dbReference type="NCBI Taxonomy" id="168275"/>
    <lineage>
        <taxon>Bacteria</taxon>
        <taxon>Pseudomonadati</taxon>
        <taxon>Pseudomonadota</taxon>
        <taxon>Gammaproteobacteria</taxon>
        <taxon>Alteromonadales</taxon>
        <taxon>Psychromonadaceae</taxon>
        <taxon>Psychromonas</taxon>
    </lineage>
</organism>
<evidence type="ECO:0000256" key="4">
    <source>
        <dbReference type="ARBA" id="ARBA00022692"/>
    </source>
</evidence>
<comment type="caution">
    <text evidence="11">The sequence shown here is derived from an EMBL/GenBank/DDBJ whole genome shotgun (WGS) entry which is preliminary data.</text>
</comment>
<evidence type="ECO:0000256" key="5">
    <source>
        <dbReference type="ARBA" id="ARBA00022927"/>
    </source>
</evidence>
<dbReference type="EMBL" id="JBAKBA010000001">
    <property type="protein sequence ID" value="MEL0657522.1"/>
    <property type="molecule type" value="Genomic_DNA"/>
</dbReference>
<proteinExistence type="inferred from homology"/>
<keyword evidence="3" id="KW-1003">Cell membrane</keyword>
<keyword evidence="7 9" id="KW-0472">Membrane</keyword>
<dbReference type="Proteomes" id="UP001366060">
    <property type="component" value="Unassembled WGS sequence"/>
</dbReference>
<reference evidence="11 12" key="1">
    <citation type="submission" date="2024-02" db="EMBL/GenBank/DDBJ databases">
        <title>Bacteria isolated from the canopy kelp, Nereocystis luetkeana.</title>
        <authorList>
            <person name="Pfister C.A."/>
            <person name="Younker I.T."/>
            <person name="Light S.H."/>
        </authorList>
    </citation>
    <scope>NUCLEOTIDE SEQUENCE [LARGE SCALE GENOMIC DNA]</scope>
    <source>
        <strain evidence="11 12">TI.2.07</strain>
    </source>
</reference>
<dbReference type="PANTHER" id="PTHR30625:SF15">
    <property type="entry name" value="BIOPOLYMER TRANSPORT PROTEIN EXBB"/>
    <property type="match status" value="1"/>
</dbReference>
<sequence>MTLFNIVQEQLGLMTWPLIICSLLTLMIISERLLKLLSSGSLSKKEIKKLLTGHDPKQSEQLELLSQQLKTEKNLAKRGIAMLFAHQHFSQQLREDTASIWVQDKRQELHSGLKLLALIGVISPLLGLLGTVLGLIEMFKAIALTTGSVTPNDLADGLGIAMRTTAAGLLIALPAICGAQLLGLWANKVTYRLEFTLNFCNLWLQGVSFPEQKRTAKTAIKAEEVKS</sequence>
<keyword evidence="5 8" id="KW-0653">Protein transport</keyword>
<evidence type="ECO:0000313" key="12">
    <source>
        <dbReference type="Proteomes" id="UP001366060"/>
    </source>
</evidence>
<feature type="transmembrane region" description="Helical" evidence="9">
    <location>
        <begin position="115"/>
        <end position="136"/>
    </location>
</feature>
<feature type="domain" description="MotA/TolQ/ExbB proton channel" evidence="10">
    <location>
        <begin position="72"/>
        <end position="193"/>
    </location>
</feature>
<feature type="transmembrane region" description="Helical" evidence="9">
    <location>
        <begin position="166"/>
        <end position="186"/>
    </location>
</feature>
<evidence type="ECO:0000259" key="10">
    <source>
        <dbReference type="Pfam" id="PF01618"/>
    </source>
</evidence>
<dbReference type="PANTHER" id="PTHR30625">
    <property type="entry name" value="PROTEIN TOLQ"/>
    <property type="match status" value="1"/>
</dbReference>
<dbReference type="InterPro" id="IPR002898">
    <property type="entry name" value="MotA_ExbB_proton_chnl"/>
</dbReference>
<evidence type="ECO:0000256" key="6">
    <source>
        <dbReference type="ARBA" id="ARBA00022989"/>
    </source>
</evidence>
<keyword evidence="4 9" id="KW-0812">Transmembrane</keyword>
<evidence type="ECO:0000313" key="11">
    <source>
        <dbReference type="EMBL" id="MEL0657522.1"/>
    </source>
</evidence>